<gene>
    <name evidence="1" type="primary">Vigan.04G160000</name>
    <name evidence="1" type="ORF">VIGAN_04160000</name>
</gene>
<name>A0A0S3RUI8_PHAAN</name>
<keyword evidence="2" id="KW-1185">Reference proteome</keyword>
<evidence type="ECO:0000313" key="2">
    <source>
        <dbReference type="Proteomes" id="UP000291084"/>
    </source>
</evidence>
<reference evidence="1 2" key="1">
    <citation type="journal article" date="2015" name="Sci. Rep.">
        <title>The power of single molecule real-time sequencing technology in the de novo assembly of a eukaryotic genome.</title>
        <authorList>
            <person name="Sakai H."/>
            <person name="Naito K."/>
            <person name="Ogiso-Tanaka E."/>
            <person name="Takahashi Y."/>
            <person name="Iseki K."/>
            <person name="Muto C."/>
            <person name="Satou K."/>
            <person name="Teruya K."/>
            <person name="Shiroma A."/>
            <person name="Shimoji M."/>
            <person name="Hirano T."/>
            <person name="Itoh T."/>
            <person name="Kaga A."/>
            <person name="Tomooka N."/>
        </authorList>
    </citation>
    <scope>NUCLEOTIDE SEQUENCE [LARGE SCALE GENOMIC DNA]</scope>
    <source>
        <strain evidence="2">cv. Shumari</strain>
    </source>
</reference>
<dbReference type="EMBL" id="AP015037">
    <property type="protein sequence ID" value="BAT84277.1"/>
    <property type="molecule type" value="Genomic_DNA"/>
</dbReference>
<organism evidence="1 2">
    <name type="scientific">Vigna angularis var. angularis</name>
    <dbReference type="NCBI Taxonomy" id="157739"/>
    <lineage>
        <taxon>Eukaryota</taxon>
        <taxon>Viridiplantae</taxon>
        <taxon>Streptophyta</taxon>
        <taxon>Embryophyta</taxon>
        <taxon>Tracheophyta</taxon>
        <taxon>Spermatophyta</taxon>
        <taxon>Magnoliopsida</taxon>
        <taxon>eudicotyledons</taxon>
        <taxon>Gunneridae</taxon>
        <taxon>Pentapetalae</taxon>
        <taxon>rosids</taxon>
        <taxon>fabids</taxon>
        <taxon>Fabales</taxon>
        <taxon>Fabaceae</taxon>
        <taxon>Papilionoideae</taxon>
        <taxon>50 kb inversion clade</taxon>
        <taxon>NPAAA clade</taxon>
        <taxon>indigoferoid/millettioid clade</taxon>
        <taxon>Phaseoleae</taxon>
        <taxon>Vigna</taxon>
    </lineage>
</organism>
<proteinExistence type="predicted"/>
<evidence type="ECO:0000313" key="1">
    <source>
        <dbReference type="EMBL" id="BAT84277.1"/>
    </source>
</evidence>
<accession>A0A0S3RUI8</accession>
<dbReference type="AlphaFoldDB" id="A0A0S3RUI8"/>
<feature type="non-terminal residue" evidence="1">
    <location>
        <position position="1"/>
    </location>
</feature>
<sequence>RAWENKTKNHSWKGLKEALIRGFGGRDRGSIFEKKRETEATVLNVDGFARIRGQDRREENICKEEGNYKNCDGDIGVAAVENVAKYF</sequence>
<dbReference type="Proteomes" id="UP000291084">
    <property type="component" value="Chromosome 4"/>
</dbReference>
<protein>
    <submittedName>
        <fullName evidence="1">Uncharacterized protein</fullName>
    </submittedName>
</protein>